<feature type="domain" description="Ras-GAP" evidence="10">
    <location>
        <begin position="625"/>
        <end position="815"/>
    </location>
</feature>
<evidence type="ECO:0000256" key="1">
    <source>
        <dbReference type="ARBA" id="ARBA00022443"/>
    </source>
</evidence>
<dbReference type="OMA" id="HDSLFGX"/>
<keyword evidence="2" id="KW-0343">GTPase activation</keyword>
<feature type="compositionally biased region" description="Acidic residues" evidence="6">
    <location>
        <begin position="321"/>
        <end position="330"/>
    </location>
</feature>
<reference evidence="11" key="1">
    <citation type="submission" date="2009-08" db="EMBL/GenBank/DDBJ databases">
        <title>Annotation of Salpingoeca rosetta.</title>
        <authorList>
            <consortium name="The Broad Institute Genome Sequencing Platform"/>
            <person name="Russ C."/>
            <person name="Cuomo C."/>
            <person name="Burger G."/>
            <person name="Gray M.W."/>
            <person name="Holland P.W.H."/>
            <person name="King N."/>
            <person name="Lang F.B.F."/>
            <person name="Roger A.J."/>
            <person name="Ruiz-Trillo I."/>
            <person name="Young S.K."/>
            <person name="Zeng Q."/>
            <person name="Gargeya S."/>
            <person name="Alvarado L."/>
            <person name="Berlin A."/>
            <person name="Chapman S.B."/>
            <person name="Chen Z."/>
            <person name="Freedman E."/>
            <person name="Gellesch M."/>
            <person name="Goldberg J."/>
            <person name="Griggs A."/>
            <person name="Gujja S."/>
            <person name="Heilman E."/>
            <person name="Heiman D."/>
            <person name="Howarth C."/>
            <person name="Mehta T."/>
            <person name="Neiman D."/>
            <person name="Pearson M."/>
            <person name="Roberts A."/>
            <person name="Saif S."/>
            <person name="Shea T."/>
            <person name="Shenoy N."/>
            <person name="Sisk P."/>
            <person name="Stolte C."/>
            <person name="Sykes S."/>
            <person name="White J."/>
            <person name="Yandava C."/>
            <person name="Haas B."/>
            <person name="Nusbaum C."/>
            <person name="Birren B."/>
        </authorList>
    </citation>
    <scope>NUCLEOTIDE SEQUENCE [LARGE SCALE GENOMIC DNA]</scope>
    <source>
        <strain evidence="11">ATCC 50818</strain>
    </source>
</reference>
<evidence type="ECO:0000259" key="8">
    <source>
        <dbReference type="PROSITE" id="PS50002"/>
    </source>
</evidence>
<dbReference type="SUPFAM" id="SSF48350">
    <property type="entry name" value="GTPase activation domain, GAP"/>
    <property type="match status" value="1"/>
</dbReference>
<dbReference type="Pfam" id="PF00018">
    <property type="entry name" value="SH3_1"/>
    <property type="match status" value="1"/>
</dbReference>
<dbReference type="PROSITE" id="PS50001">
    <property type="entry name" value="SH2"/>
    <property type="match status" value="2"/>
</dbReference>
<name>F2TWI5_SALR5</name>
<evidence type="ECO:0000259" key="10">
    <source>
        <dbReference type="PROSITE" id="PS50018"/>
    </source>
</evidence>
<dbReference type="Pfam" id="PF00169">
    <property type="entry name" value="PH"/>
    <property type="match status" value="1"/>
</dbReference>
<organism evidence="12">
    <name type="scientific">Salpingoeca rosetta (strain ATCC 50818 / BSB-021)</name>
    <dbReference type="NCBI Taxonomy" id="946362"/>
    <lineage>
        <taxon>Eukaryota</taxon>
        <taxon>Choanoflagellata</taxon>
        <taxon>Craspedida</taxon>
        <taxon>Salpingoecidae</taxon>
        <taxon>Salpingoeca</taxon>
    </lineage>
</organism>
<dbReference type="PROSITE" id="PS50003">
    <property type="entry name" value="PH_DOMAIN"/>
    <property type="match status" value="1"/>
</dbReference>
<feature type="domain" description="SH2" evidence="7">
    <location>
        <begin position="40"/>
        <end position="129"/>
    </location>
</feature>
<evidence type="ECO:0000256" key="2">
    <source>
        <dbReference type="ARBA" id="ARBA00022468"/>
    </source>
</evidence>
<dbReference type="Proteomes" id="UP000007799">
    <property type="component" value="Unassembled WGS sequence"/>
</dbReference>
<dbReference type="InterPro" id="IPR036028">
    <property type="entry name" value="SH3-like_dom_sf"/>
</dbReference>
<dbReference type="Gene3D" id="1.10.506.10">
    <property type="entry name" value="GTPase Activation - p120gap, domain 1"/>
    <property type="match status" value="2"/>
</dbReference>
<evidence type="ECO:0000256" key="5">
    <source>
        <dbReference type="PROSITE-ProRule" id="PRU00192"/>
    </source>
</evidence>
<dbReference type="OrthoDB" id="1562946at2759"/>
<dbReference type="InterPro" id="IPR001936">
    <property type="entry name" value="RasGAP_dom"/>
</dbReference>
<dbReference type="Pfam" id="PF00616">
    <property type="entry name" value="RasGAP"/>
    <property type="match status" value="2"/>
</dbReference>
<dbReference type="PROSITE" id="PS50002">
    <property type="entry name" value="SH3"/>
    <property type="match status" value="1"/>
</dbReference>
<dbReference type="InterPro" id="IPR039360">
    <property type="entry name" value="Ras_GTPase"/>
</dbReference>
<dbReference type="Gene3D" id="2.30.29.30">
    <property type="entry name" value="Pleckstrin-homology domain (PH domain)/Phosphotyrosine-binding domain (PTB)"/>
    <property type="match status" value="1"/>
</dbReference>
<keyword evidence="3 4" id="KW-0727">SH2 domain</keyword>
<dbReference type="Gene3D" id="2.30.30.40">
    <property type="entry name" value="SH3 Domains"/>
    <property type="match status" value="1"/>
</dbReference>
<dbReference type="SMART" id="SM00233">
    <property type="entry name" value="PH"/>
    <property type="match status" value="1"/>
</dbReference>
<accession>F2TWI5</accession>
<dbReference type="InterPro" id="IPR001452">
    <property type="entry name" value="SH3_domain"/>
</dbReference>
<dbReference type="GO" id="GO:0005096">
    <property type="term" value="F:GTPase activator activity"/>
    <property type="evidence" value="ECO:0007669"/>
    <property type="project" value="UniProtKB-KW"/>
</dbReference>
<dbReference type="PANTHER" id="PTHR10194:SF60">
    <property type="entry name" value="RAS GTPASE-ACTIVATING PROTEIN RASKOL"/>
    <property type="match status" value="1"/>
</dbReference>
<dbReference type="FunCoup" id="F2TWI5">
    <property type="interactions" value="1095"/>
</dbReference>
<keyword evidence="12" id="KW-1185">Reference proteome</keyword>
<dbReference type="InterPro" id="IPR008936">
    <property type="entry name" value="Rho_GTPase_activation_prot"/>
</dbReference>
<dbReference type="PANTHER" id="PTHR10194">
    <property type="entry name" value="RAS GTPASE-ACTIVATING PROTEINS"/>
    <property type="match status" value="1"/>
</dbReference>
<dbReference type="InterPro" id="IPR001849">
    <property type="entry name" value="PH_domain"/>
</dbReference>
<feature type="region of interest" description="Disordered" evidence="6">
    <location>
        <begin position="321"/>
        <end position="362"/>
    </location>
</feature>
<dbReference type="Pfam" id="PF00017">
    <property type="entry name" value="SH2"/>
    <property type="match status" value="2"/>
</dbReference>
<evidence type="ECO:0000256" key="6">
    <source>
        <dbReference type="SAM" id="MobiDB-lite"/>
    </source>
</evidence>
<sequence>MDEDGIYSIQRDLENQFDDAEDMSAANAGLDRTAPPRIEWFHGQMAREEASRMLGAKPPGTFLVRESITHVGDYIISFRVESGVKHFKVIAHELGDFFVADLCFSSLDDVVDNFYRFPLSDGRVLEFPLHPFNTTQLRAVERTAIATKRHQAQSPEELCFLQGDRLKVLQADDPVWYFCEHETSKQQGWVPAQLLHDLPSGALEKEAISRCQLPPRMQRKHWLHGRISSQDAKAILTKHKPGAFLIRESSSTPGDFTLSFLSGDKMVEHFRIGVADFMDYQLGGRHFGCLEDIVLHYTEKPLTKDLTLKYPVPPERGYGEFDVEGAEYSDPDSQRGPPKPVSRKDTERVQGATAAKQQHTEGDGTYGMSGFLTRKLNKSNKWKRMFFALEPAKRYLHVFDSQTAVKPKHIFDLSSTSLYSLDDSYHGRPYCFQLVLSSSCVDICCDSDEERLSWMQALYRYCYACSVVLAKPSPAAVNRITNLRVVVREVKGPIKGSQMQCQLLFNHVKQARTFLRQVKDKACYFGDEFFFPNLSDIVTSLQLEAYEKKKTKVPICQMNVNIADLPKNAKRDNWVEVGNGFSVRLELHLQDEIQLPAGEYVPLKKFFITQATDILPFLSDIFKLKFKDMAKHLVRLWEQNNVAAERLTSLAELVINSEESVGTLFRGNTLASKCMDQYMKLVAMPFLQSCIEEPIKELFESKASFELDPSRGGKDDNLKPLEYFLKRISACTFKKADQCPGKLALVLHNIRKAATTKFPDSPLVAFTCVSAFAFLRLICPAIINPKLFNMMPDFPCERTARNLTLVAKVMQNLANMTEFGVKEPFMQPCNRFIIAHRGKMQEFLTQLTTMTSNATPAIPDTEASDLASLLQLCLERKDEIVAQAEQSDVPSVRSLPRLS</sequence>
<evidence type="ECO:0000313" key="12">
    <source>
        <dbReference type="Proteomes" id="UP000007799"/>
    </source>
</evidence>
<evidence type="ECO:0000313" key="11">
    <source>
        <dbReference type="EMBL" id="EGD72431.1"/>
    </source>
</evidence>
<gene>
    <name evidence="11" type="ORF">PTSG_00450</name>
</gene>
<dbReference type="Gene3D" id="3.30.505.10">
    <property type="entry name" value="SH2 domain"/>
    <property type="match status" value="2"/>
</dbReference>
<dbReference type="AlphaFoldDB" id="F2TWI5"/>
<feature type="domain" description="SH3" evidence="8">
    <location>
        <begin position="139"/>
        <end position="200"/>
    </location>
</feature>
<dbReference type="PROSITE" id="PS50018">
    <property type="entry name" value="RAS_GTPASE_ACTIV_2"/>
    <property type="match status" value="1"/>
</dbReference>
<dbReference type="PRINTS" id="PR00401">
    <property type="entry name" value="SH2DOMAIN"/>
</dbReference>
<dbReference type="CDD" id="cd13260">
    <property type="entry name" value="PH_RASA1"/>
    <property type="match status" value="1"/>
</dbReference>
<dbReference type="EMBL" id="GL832955">
    <property type="protein sequence ID" value="EGD72431.1"/>
    <property type="molecule type" value="Genomic_DNA"/>
</dbReference>
<dbReference type="SMART" id="SM00326">
    <property type="entry name" value="SH3"/>
    <property type="match status" value="1"/>
</dbReference>
<dbReference type="InterPro" id="IPR035842">
    <property type="entry name" value="RasGAP_C_SH2"/>
</dbReference>
<dbReference type="CDD" id="cd10354">
    <property type="entry name" value="SH2_Cterm_RasGAP"/>
    <property type="match status" value="1"/>
</dbReference>
<feature type="domain" description="SH2" evidence="7">
    <location>
        <begin position="222"/>
        <end position="312"/>
    </location>
</feature>
<dbReference type="SUPFAM" id="SSF50044">
    <property type="entry name" value="SH3-domain"/>
    <property type="match status" value="1"/>
</dbReference>
<feature type="domain" description="PH" evidence="9">
    <location>
        <begin position="365"/>
        <end position="463"/>
    </location>
</feature>
<keyword evidence="1 5" id="KW-0728">SH3 domain</keyword>
<evidence type="ECO:0000259" key="9">
    <source>
        <dbReference type="PROSITE" id="PS50003"/>
    </source>
</evidence>
<dbReference type="GeneID" id="16067602"/>
<proteinExistence type="predicted"/>
<dbReference type="SUPFAM" id="SSF55550">
    <property type="entry name" value="SH2 domain"/>
    <property type="match status" value="2"/>
</dbReference>
<evidence type="ECO:0000256" key="4">
    <source>
        <dbReference type="PROSITE-ProRule" id="PRU00191"/>
    </source>
</evidence>
<dbReference type="InterPro" id="IPR036860">
    <property type="entry name" value="SH2_dom_sf"/>
</dbReference>
<evidence type="ECO:0008006" key="13">
    <source>
        <dbReference type="Google" id="ProtNLM"/>
    </source>
</evidence>
<dbReference type="STRING" id="946362.F2TWI5"/>
<dbReference type="InterPro" id="IPR011993">
    <property type="entry name" value="PH-like_dom_sf"/>
</dbReference>
<dbReference type="eggNOG" id="KOG3508">
    <property type="taxonomic scope" value="Eukaryota"/>
</dbReference>
<dbReference type="RefSeq" id="XP_004999000.1">
    <property type="nucleotide sequence ID" value="XM_004998943.1"/>
</dbReference>
<dbReference type="SMART" id="SM00252">
    <property type="entry name" value="SH2"/>
    <property type="match status" value="2"/>
</dbReference>
<dbReference type="CDD" id="cd00173">
    <property type="entry name" value="SH2"/>
    <property type="match status" value="1"/>
</dbReference>
<protein>
    <recommendedName>
        <fullName evidence="13">Ras GTPase-activating protein 1-like</fullName>
    </recommendedName>
</protein>
<dbReference type="KEGG" id="sre:PTSG_00450"/>
<evidence type="ECO:0000259" key="7">
    <source>
        <dbReference type="PROSITE" id="PS50001"/>
    </source>
</evidence>
<dbReference type="SUPFAM" id="SSF50729">
    <property type="entry name" value="PH domain-like"/>
    <property type="match status" value="1"/>
</dbReference>
<dbReference type="InterPro" id="IPR000980">
    <property type="entry name" value="SH2"/>
</dbReference>
<dbReference type="InParanoid" id="F2TWI5"/>
<dbReference type="SMART" id="SM00323">
    <property type="entry name" value="RasGAP"/>
    <property type="match status" value="1"/>
</dbReference>
<evidence type="ECO:0000256" key="3">
    <source>
        <dbReference type="ARBA" id="ARBA00022999"/>
    </source>
</evidence>
<dbReference type="CDD" id="cd00174">
    <property type="entry name" value="SH3"/>
    <property type="match status" value="1"/>
</dbReference>